<evidence type="ECO:0000313" key="1">
    <source>
        <dbReference type="Proteomes" id="UP000095286"/>
    </source>
</evidence>
<name>A0AC35U0H3_9BILA</name>
<reference evidence="2" key="1">
    <citation type="submission" date="2016-11" db="UniProtKB">
        <authorList>
            <consortium name="WormBaseParasite"/>
        </authorList>
    </citation>
    <scope>IDENTIFICATION</scope>
    <source>
        <strain evidence="2">KR3021</strain>
    </source>
</reference>
<organism evidence="1 2">
    <name type="scientific">Rhabditophanes sp. KR3021</name>
    <dbReference type="NCBI Taxonomy" id="114890"/>
    <lineage>
        <taxon>Eukaryota</taxon>
        <taxon>Metazoa</taxon>
        <taxon>Ecdysozoa</taxon>
        <taxon>Nematoda</taxon>
        <taxon>Chromadorea</taxon>
        <taxon>Rhabditida</taxon>
        <taxon>Tylenchina</taxon>
        <taxon>Panagrolaimomorpha</taxon>
        <taxon>Strongyloidoidea</taxon>
        <taxon>Alloionematidae</taxon>
        <taxon>Rhabditophanes</taxon>
    </lineage>
</organism>
<sequence length="94" mass="10486">MSTNKDSHRSFLVLPQRVIDVDKKLGKDVRHLVKPSQDPHKSNNDINIEESKENTPQILLPPSNENLVSCTETILPQSPLLVVVKDATIEAAYS</sequence>
<evidence type="ECO:0000313" key="2">
    <source>
        <dbReference type="WBParaSite" id="RSKR_0000642133.1"/>
    </source>
</evidence>
<dbReference type="Proteomes" id="UP000095286">
    <property type="component" value="Unplaced"/>
</dbReference>
<dbReference type="WBParaSite" id="RSKR_0000642133.1">
    <property type="protein sequence ID" value="RSKR_0000642133.1"/>
    <property type="gene ID" value="RSKR_0000642133"/>
</dbReference>
<proteinExistence type="predicted"/>
<protein>
    <submittedName>
        <fullName evidence="2">Uncharacterized protein</fullName>
    </submittedName>
</protein>
<accession>A0AC35U0H3</accession>